<protein>
    <submittedName>
        <fullName evidence="4">Glycosyltransferase family 2 protein</fullName>
    </submittedName>
</protein>
<dbReference type="CDD" id="cd04186">
    <property type="entry name" value="GT_2_like_c"/>
    <property type="match status" value="1"/>
</dbReference>
<sequence length="305" mass="34894">MRQPKVGIIIVNYKDIYDILATLDSLKKLQYPNFEIFVTDNASQEHTEKALRQKQKEINFHLIIEKGNPGFAGGNNLAIREAQKSGCDDFCLLNLDTSVEPDFLGRLVAVAQSDNRVGILGPRINYFFDPGLLWFNGGQTNWLKTAGQHQNLDEPESGVAGDNQPREVDFITGCTMYIRGQVVKKIGLLSEDYFMYHEDVDYCLRAKKAGFRIVFVPEAKIYHKISKTTKPGSETYIYYHTRNGLMTGWRYNGFFGRLTLIIFSILRLGKQVPKFFSAEKRKWARGVIFGTLDFYLSKKGKTRLF</sequence>
<evidence type="ECO:0000256" key="1">
    <source>
        <dbReference type="ARBA" id="ARBA00006739"/>
    </source>
</evidence>
<keyword evidence="2" id="KW-0328">Glycosyltransferase</keyword>
<evidence type="ECO:0000313" key="4">
    <source>
        <dbReference type="EMBL" id="PJE59643.1"/>
    </source>
</evidence>
<dbReference type="PANTHER" id="PTHR43179">
    <property type="entry name" value="RHAMNOSYLTRANSFERASE WBBL"/>
    <property type="match status" value="1"/>
</dbReference>
<proteinExistence type="inferred from homology"/>
<name>A0A2M8KIC0_9BACT</name>
<keyword evidence="3 4" id="KW-0808">Transferase</keyword>
<dbReference type="SUPFAM" id="SSF53448">
    <property type="entry name" value="Nucleotide-diphospho-sugar transferases"/>
    <property type="match status" value="1"/>
</dbReference>
<dbReference type="PANTHER" id="PTHR43179:SF12">
    <property type="entry name" value="GALACTOFURANOSYLTRANSFERASE GLFT2"/>
    <property type="match status" value="1"/>
</dbReference>
<evidence type="ECO:0000256" key="3">
    <source>
        <dbReference type="ARBA" id="ARBA00022679"/>
    </source>
</evidence>
<organism evidence="4 5">
    <name type="scientific">Candidatus Portnoybacteria bacterium CG10_big_fil_rev_8_21_14_0_10_44_7</name>
    <dbReference type="NCBI Taxonomy" id="1974816"/>
    <lineage>
        <taxon>Bacteria</taxon>
        <taxon>Candidatus Portnoyibacteriota</taxon>
    </lineage>
</organism>
<dbReference type="AlphaFoldDB" id="A0A2M8KIC0"/>
<dbReference type="InterPro" id="IPR029044">
    <property type="entry name" value="Nucleotide-diphossugar_trans"/>
</dbReference>
<comment type="caution">
    <text evidence="4">The sequence shown here is derived from an EMBL/GenBank/DDBJ whole genome shotgun (WGS) entry which is preliminary data.</text>
</comment>
<dbReference type="Proteomes" id="UP000231086">
    <property type="component" value="Unassembled WGS sequence"/>
</dbReference>
<dbReference type="GO" id="GO:0016757">
    <property type="term" value="F:glycosyltransferase activity"/>
    <property type="evidence" value="ECO:0007669"/>
    <property type="project" value="UniProtKB-KW"/>
</dbReference>
<gene>
    <name evidence="4" type="ORF">COU85_02605</name>
</gene>
<evidence type="ECO:0000313" key="5">
    <source>
        <dbReference type="Proteomes" id="UP000231086"/>
    </source>
</evidence>
<comment type="similarity">
    <text evidence="1">Belongs to the glycosyltransferase 2 family.</text>
</comment>
<evidence type="ECO:0000256" key="2">
    <source>
        <dbReference type="ARBA" id="ARBA00022676"/>
    </source>
</evidence>
<accession>A0A2M8KIC0</accession>
<dbReference type="Gene3D" id="3.90.550.10">
    <property type="entry name" value="Spore Coat Polysaccharide Biosynthesis Protein SpsA, Chain A"/>
    <property type="match status" value="1"/>
</dbReference>
<reference evidence="5" key="1">
    <citation type="submission" date="2017-09" db="EMBL/GenBank/DDBJ databases">
        <title>Depth-based differentiation of microbial function through sediment-hosted aquifers and enrichment of novel symbionts in the deep terrestrial subsurface.</title>
        <authorList>
            <person name="Probst A.J."/>
            <person name="Ladd B."/>
            <person name="Jarett J.K."/>
            <person name="Geller-Mcgrath D.E."/>
            <person name="Sieber C.M.K."/>
            <person name="Emerson J.B."/>
            <person name="Anantharaman K."/>
            <person name="Thomas B.C."/>
            <person name="Malmstrom R."/>
            <person name="Stieglmeier M."/>
            <person name="Klingl A."/>
            <person name="Woyke T."/>
            <person name="Ryan C.M."/>
            <person name="Banfield J.F."/>
        </authorList>
    </citation>
    <scope>NUCLEOTIDE SEQUENCE [LARGE SCALE GENOMIC DNA]</scope>
</reference>
<dbReference type="Pfam" id="PF13641">
    <property type="entry name" value="Glyco_tranf_2_3"/>
    <property type="match status" value="1"/>
</dbReference>
<dbReference type="EMBL" id="PFEA01000049">
    <property type="protein sequence ID" value="PJE59643.1"/>
    <property type="molecule type" value="Genomic_DNA"/>
</dbReference>